<dbReference type="InterPro" id="IPR018060">
    <property type="entry name" value="HTH_AraC"/>
</dbReference>
<dbReference type="Pfam" id="PF06445">
    <property type="entry name" value="GyrI-like"/>
    <property type="match status" value="1"/>
</dbReference>
<sequence length="292" mass="33229">MALEQQFERVLQFIDEHLSENLPREVLADKAGVPVNHFDLIFYSLYHTHFDEYLALLRNIEAAQILSFDKSVPIEQVAKTAGYTSTTAFIDAFTFSIGQSPASFRQAPDWAQFFAKQQPLKTLSEGHEQLECLDANIHLETLEELKILMIEHRGPALYVSQSIQALLAFRTAHCLPLSQQRTFNFIYSLPPDNNANFSIDIGVSVSEGQLNALNVPLSDSSCFKTKTLSKGRYAVLYHKGSEAELTCKIKYLYSTWLKKMKYQLREQPLIFERFDSANEAESVDLKVYLAIT</sequence>
<comment type="caution">
    <text evidence="4">The sequence shown here is derived from an EMBL/GenBank/DDBJ whole genome shotgun (WGS) entry which is preliminary data.</text>
</comment>
<evidence type="ECO:0000313" key="4">
    <source>
        <dbReference type="EMBL" id="MCW3171024.1"/>
    </source>
</evidence>
<dbReference type="PANTHER" id="PTHR40055">
    <property type="entry name" value="TRANSCRIPTIONAL REGULATOR YGIV-RELATED"/>
    <property type="match status" value="1"/>
</dbReference>
<dbReference type="EMBL" id="JAPDMX010000002">
    <property type="protein sequence ID" value="MCW3171024.1"/>
    <property type="molecule type" value="Genomic_DNA"/>
</dbReference>
<dbReference type="Gene3D" id="1.10.10.60">
    <property type="entry name" value="Homeodomain-like"/>
    <property type="match status" value="1"/>
</dbReference>
<gene>
    <name evidence="4" type="ORF">OHT75_00820</name>
</gene>
<dbReference type="PANTHER" id="PTHR40055:SF2">
    <property type="entry name" value="DNA GYRASE INHIBITOR"/>
    <property type="match status" value="1"/>
</dbReference>
<dbReference type="PROSITE" id="PS01124">
    <property type="entry name" value="HTH_ARAC_FAMILY_2"/>
    <property type="match status" value="1"/>
</dbReference>
<dbReference type="SUPFAM" id="SSF46689">
    <property type="entry name" value="Homeodomain-like"/>
    <property type="match status" value="1"/>
</dbReference>
<evidence type="ECO:0000259" key="3">
    <source>
        <dbReference type="PROSITE" id="PS01124"/>
    </source>
</evidence>
<keyword evidence="5" id="KW-1185">Reference proteome</keyword>
<organism evidence="4 5">
    <name type="scientific">Shewanella subflava</name>
    <dbReference type="NCBI Taxonomy" id="2986476"/>
    <lineage>
        <taxon>Bacteria</taxon>
        <taxon>Pseudomonadati</taxon>
        <taxon>Pseudomonadota</taxon>
        <taxon>Gammaproteobacteria</taxon>
        <taxon>Alteromonadales</taxon>
        <taxon>Shewanellaceae</taxon>
        <taxon>Shewanella</taxon>
    </lineage>
</organism>
<dbReference type="Pfam" id="PF12833">
    <property type="entry name" value="HTH_18"/>
    <property type="match status" value="1"/>
</dbReference>
<proteinExistence type="predicted"/>
<name>A0ABT3I4X8_9GAMM</name>
<feature type="domain" description="HTH araC/xylS-type" evidence="3">
    <location>
        <begin position="8"/>
        <end position="107"/>
    </location>
</feature>
<accession>A0ABT3I4X8</accession>
<protein>
    <submittedName>
        <fullName evidence="4">AraC family transcriptional regulator</fullName>
    </submittedName>
</protein>
<reference evidence="4" key="1">
    <citation type="submission" date="2022-10" db="EMBL/GenBank/DDBJ databases">
        <title>Shewanella flava sp. nov, isolated from the estuary of the Fenhe River into the Yellow River.</title>
        <authorList>
            <person name="Li Y."/>
        </authorList>
    </citation>
    <scope>NUCLEOTIDE SEQUENCE</scope>
    <source>
        <strain evidence="4">FYR11-62</strain>
    </source>
</reference>
<evidence type="ECO:0000313" key="5">
    <source>
        <dbReference type="Proteomes" id="UP001163714"/>
    </source>
</evidence>
<dbReference type="SUPFAM" id="SSF55136">
    <property type="entry name" value="Probable bacterial effector-binding domain"/>
    <property type="match status" value="1"/>
</dbReference>
<dbReference type="InterPro" id="IPR050908">
    <property type="entry name" value="SmbC-like"/>
</dbReference>
<dbReference type="InterPro" id="IPR010499">
    <property type="entry name" value="AraC_E-bd"/>
</dbReference>
<dbReference type="InterPro" id="IPR029442">
    <property type="entry name" value="GyrI-like"/>
</dbReference>
<dbReference type="Gene3D" id="3.20.80.10">
    <property type="entry name" value="Regulatory factor, effector binding domain"/>
    <property type="match status" value="1"/>
</dbReference>
<dbReference type="InterPro" id="IPR009057">
    <property type="entry name" value="Homeodomain-like_sf"/>
</dbReference>
<dbReference type="SMART" id="SM00342">
    <property type="entry name" value="HTH_ARAC"/>
    <property type="match status" value="1"/>
</dbReference>
<keyword evidence="2" id="KW-0804">Transcription</keyword>
<keyword evidence="1" id="KW-0805">Transcription regulation</keyword>
<dbReference type="RefSeq" id="WP_264724472.1">
    <property type="nucleotide sequence ID" value="NZ_JAPDMX010000002.1"/>
</dbReference>
<dbReference type="Proteomes" id="UP001163714">
    <property type="component" value="Unassembled WGS sequence"/>
</dbReference>
<evidence type="ECO:0000256" key="1">
    <source>
        <dbReference type="ARBA" id="ARBA00023015"/>
    </source>
</evidence>
<evidence type="ECO:0000256" key="2">
    <source>
        <dbReference type="ARBA" id="ARBA00023163"/>
    </source>
</evidence>
<dbReference type="InterPro" id="IPR011256">
    <property type="entry name" value="Reg_factor_effector_dom_sf"/>
</dbReference>
<dbReference type="SMART" id="SM00871">
    <property type="entry name" value="AraC_E_bind"/>
    <property type="match status" value="1"/>
</dbReference>